<accession>A0A8S0PYH2</accession>
<protein>
    <submittedName>
        <fullName evidence="1">Uncharacterized protein</fullName>
    </submittedName>
</protein>
<dbReference type="OrthoDB" id="1723198at2759"/>
<comment type="caution">
    <text evidence="1">The sequence shown here is derived from an EMBL/GenBank/DDBJ whole genome shotgun (WGS) entry which is preliminary data.</text>
</comment>
<reference evidence="1 2" key="1">
    <citation type="submission" date="2019-12" db="EMBL/GenBank/DDBJ databases">
        <authorList>
            <person name="Alioto T."/>
            <person name="Alioto T."/>
            <person name="Gomez Garrido J."/>
        </authorList>
    </citation>
    <scope>NUCLEOTIDE SEQUENCE [LARGE SCALE GENOMIC DNA]</scope>
</reference>
<evidence type="ECO:0000313" key="2">
    <source>
        <dbReference type="Proteomes" id="UP000594638"/>
    </source>
</evidence>
<proteinExistence type="predicted"/>
<evidence type="ECO:0000313" key="1">
    <source>
        <dbReference type="EMBL" id="CAA2958712.1"/>
    </source>
</evidence>
<dbReference type="EMBL" id="CACTIH010000279">
    <property type="protein sequence ID" value="CAA2958712.1"/>
    <property type="molecule type" value="Genomic_DNA"/>
</dbReference>
<dbReference type="AlphaFoldDB" id="A0A8S0PYH2"/>
<sequence>MAFQSQAGSDISTKEANLKEELQDPGFSGQSCCCFWNYPCFQTRQPDNWERVSPPEKEQEIAGGLWGKGINALKKVREWSELVAGPKWKTFIRRFNRATVRSKTGKFQYDPLSYALNFDEGQWQDSQLEKDWPAWDFSARFAAIPVSTKGSMEFGKDEPLFA</sequence>
<name>A0A8S0PYH2_OLEEU</name>
<dbReference type="Gramene" id="OE9A120758T1">
    <property type="protein sequence ID" value="OE9A120758C1"/>
    <property type="gene ID" value="OE9A120758"/>
</dbReference>
<dbReference type="PANTHER" id="PTHR47076:SF12">
    <property type="entry name" value="NHL DOMAIN-CONTAINING PROTEIN"/>
    <property type="match status" value="1"/>
</dbReference>
<gene>
    <name evidence="1" type="ORF">OLEA9_A120758</name>
</gene>
<dbReference type="Proteomes" id="UP000594638">
    <property type="component" value="Unassembled WGS sequence"/>
</dbReference>
<dbReference type="PANTHER" id="PTHR47076">
    <property type="entry name" value="NHL DOMAIN PROTEIN"/>
    <property type="match status" value="1"/>
</dbReference>
<organism evidence="1 2">
    <name type="scientific">Olea europaea subsp. europaea</name>
    <dbReference type="NCBI Taxonomy" id="158383"/>
    <lineage>
        <taxon>Eukaryota</taxon>
        <taxon>Viridiplantae</taxon>
        <taxon>Streptophyta</taxon>
        <taxon>Embryophyta</taxon>
        <taxon>Tracheophyta</taxon>
        <taxon>Spermatophyta</taxon>
        <taxon>Magnoliopsida</taxon>
        <taxon>eudicotyledons</taxon>
        <taxon>Gunneridae</taxon>
        <taxon>Pentapetalae</taxon>
        <taxon>asterids</taxon>
        <taxon>lamiids</taxon>
        <taxon>Lamiales</taxon>
        <taxon>Oleaceae</taxon>
        <taxon>Oleeae</taxon>
        <taxon>Olea</taxon>
    </lineage>
</organism>
<keyword evidence="2" id="KW-1185">Reference proteome</keyword>